<evidence type="ECO:0000256" key="3">
    <source>
        <dbReference type="ARBA" id="ARBA00022737"/>
    </source>
</evidence>
<dbReference type="SUPFAM" id="SSF144232">
    <property type="entry name" value="HIT/MYND zinc finger-like"/>
    <property type="match status" value="1"/>
</dbReference>
<comment type="similarity">
    <text evidence="1">Belongs to the hcp beta-lactamase family.</text>
</comment>
<dbReference type="InterPro" id="IPR013083">
    <property type="entry name" value="Znf_RING/FYVE/PHD"/>
</dbReference>
<accession>A0ABD3QQP1</accession>
<name>A0ABD3QQP1_9STRA</name>
<protein>
    <recommendedName>
        <fullName evidence="11">MYND-type domain-containing protein</fullName>
    </recommendedName>
</protein>
<dbReference type="PROSITE" id="PS01360">
    <property type="entry name" value="ZF_MYND_1"/>
    <property type="match status" value="1"/>
</dbReference>
<keyword evidence="5" id="KW-0862">Zinc</keyword>
<evidence type="ECO:0000313" key="10">
    <source>
        <dbReference type="Proteomes" id="UP001530400"/>
    </source>
</evidence>
<keyword evidence="4 6" id="KW-0863">Zinc-finger</keyword>
<dbReference type="Pfam" id="PF08238">
    <property type="entry name" value="Sel1"/>
    <property type="match status" value="2"/>
</dbReference>
<organism evidence="9 10">
    <name type="scientific">Cyclotella atomus</name>
    <dbReference type="NCBI Taxonomy" id="382360"/>
    <lineage>
        <taxon>Eukaryota</taxon>
        <taxon>Sar</taxon>
        <taxon>Stramenopiles</taxon>
        <taxon>Ochrophyta</taxon>
        <taxon>Bacillariophyta</taxon>
        <taxon>Coscinodiscophyceae</taxon>
        <taxon>Thalassiosirophycidae</taxon>
        <taxon>Stephanodiscales</taxon>
        <taxon>Stephanodiscaceae</taxon>
        <taxon>Cyclotella</taxon>
    </lineage>
</organism>
<gene>
    <name evidence="9" type="ORF">ACHAWO_010100</name>
</gene>
<evidence type="ECO:0000256" key="1">
    <source>
        <dbReference type="ARBA" id="ARBA00008486"/>
    </source>
</evidence>
<dbReference type="Proteomes" id="UP001530400">
    <property type="component" value="Unassembled WGS sequence"/>
</dbReference>
<dbReference type="InterPro" id="IPR006597">
    <property type="entry name" value="Sel1-like"/>
</dbReference>
<comment type="caution">
    <text evidence="9">The sequence shown here is derived from an EMBL/GenBank/DDBJ whole genome shotgun (WGS) entry which is preliminary data.</text>
</comment>
<evidence type="ECO:0000256" key="5">
    <source>
        <dbReference type="ARBA" id="ARBA00022833"/>
    </source>
</evidence>
<dbReference type="PROSITE" id="PS50865">
    <property type="entry name" value="ZF_MYND_2"/>
    <property type="match status" value="1"/>
</dbReference>
<dbReference type="InterPro" id="IPR001841">
    <property type="entry name" value="Znf_RING"/>
</dbReference>
<dbReference type="InterPro" id="IPR011990">
    <property type="entry name" value="TPR-like_helical_dom_sf"/>
</dbReference>
<keyword evidence="2" id="KW-0479">Metal-binding</keyword>
<evidence type="ECO:0000259" key="7">
    <source>
        <dbReference type="PROSITE" id="PS50089"/>
    </source>
</evidence>
<feature type="domain" description="MYND-type" evidence="8">
    <location>
        <begin position="16"/>
        <end position="57"/>
    </location>
</feature>
<sequence>MSTSVADNEIKEPKSCANCGQEETDDAKLKGCAACKLVKYCSRDCQVSHRSRHKKACNKRTAELHEEALFRQPPRREDCPICFRMLPEGDTGGGQTYWTCCGKTVCSRCCYEHIQVTGEDAVCPFCRSPATERILERLNSRIKFNDAEAYFELGLIYFNGEEKLEGVARDPEKGLQLLIRGGELGAANSYSLLANAYMIGDGVEKDEKKARHYHELAAIGGSVKSNLAMLEVDAGNFDKAIKHAMIGAEFGDPNSLKLVQLCFMNTNGEFATRDQYETALRAYQQYIEEVRSESRDKAAVIGDQYKYLIEPKKPIEKSER</sequence>
<evidence type="ECO:0000256" key="2">
    <source>
        <dbReference type="ARBA" id="ARBA00022723"/>
    </source>
</evidence>
<evidence type="ECO:0000259" key="8">
    <source>
        <dbReference type="PROSITE" id="PS50865"/>
    </source>
</evidence>
<dbReference type="SUPFAM" id="SSF57850">
    <property type="entry name" value="RING/U-box"/>
    <property type="match status" value="1"/>
</dbReference>
<evidence type="ECO:0000313" key="9">
    <source>
        <dbReference type="EMBL" id="KAL3802752.1"/>
    </source>
</evidence>
<dbReference type="Pfam" id="PF01753">
    <property type="entry name" value="zf-MYND"/>
    <property type="match status" value="1"/>
</dbReference>
<dbReference type="GO" id="GO:0008270">
    <property type="term" value="F:zinc ion binding"/>
    <property type="evidence" value="ECO:0007669"/>
    <property type="project" value="UniProtKB-KW"/>
</dbReference>
<dbReference type="SMART" id="SM00671">
    <property type="entry name" value="SEL1"/>
    <property type="match status" value="2"/>
</dbReference>
<dbReference type="AlphaFoldDB" id="A0ABD3QQP1"/>
<dbReference type="PANTHER" id="PTHR13891:SF1">
    <property type="entry name" value="CYTOCHROME C OXIDASE ASSEMBLY FACTOR 7"/>
    <property type="match status" value="1"/>
</dbReference>
<feature type="domain" description="RING-type" evidence="7">
    <location>
        <begin position="79"/>
        <end position="127"/>
    </location>
</feature>
<dbReference type="EMBL" id="JALLPJ020000086">
    <property type="protein sequence ID" value="KAL3802752.1"/>
    <property type="molecule type" value="Genomic_DNA"/>
</dbReference>
<dbReference type="Gene3D" id="3.30.40.10">
    <property type="entry name" value="Zinc/RING finger domain, C3HC4 (zinc finger)"/>
    <property type="match status" value="1"/>
</dbReference>
<reference evidence="9 10" key="1">
    <citation type="submission" date="2024-10" db="EMBL/GenBank/DDBJ databases">
        <title>Updated reference genomes for cyclostephanoid diatoms.</title>
        <authorList>
            <person name="Roberts W.R."/>
            <person name="Alverson A.J."/>
        </authorList>
    </citation>
    <scope>NUCLEOTIDE SEQUENCE [LARGE SCALE GENOMIC DNA]</scope>
    <source>
        <strain evidence="9 10">AJA010-31</strain>
    </source>
</reference>
<dbReference type="PROSITE" id="PS50089">
    <property type="entry name" value="ZF_RING_2"/>
    <property type="match status" value="1"/>
</dbReference>
<dbReference type="GO" id="GO:0005737">
    <property type="term" value="C:cytoplasm"/>
    <property type="evidence" value="ECO:0007669"/>
    <property type="project" value="UniProtKB-ARBA"/>
</dbReference>
<dbReference type="PANTHER" id="PTHR13891">
    <property type="entry name" value="CYTOCHROME C OXIDASE ASSEMBLY FACTOR 7"/>
    <property type="match status" value="1"/>
</dbReference>
<evidence type="ECO:0000256" key="4">
    <source>
        <dbReference type="ARBA" id="ARBA00022771"/>
    </source>
</evidence>
<dbReference type="InterPro" id="IPR002893">
    <property type="entry name" value="Znf_MYND"/>
</dbReference>
<dbReference type="Gene3D" id="1.25.40.10">
    <property type="entry name" value="Tetratricopeptide repeat domain"/>
    <property type="match status" value="1"/>
</dbReference>
<keyword evidence="3" id="KW-0677">Repeat</keyword>
<evidence type="ECO:0008006" key="11">
    <source>
        <dbReference type="Google" id="ProtNLM"/>
    </source>
</evidence>
<dbReference type="InterPro" id="IPR040239">
    <property type="entry name" value="HcpB-like"/>
</dbReference>
<dbReference type="SUPFAM" id="SSF81901">
    <property type="entry name" value="HCP-like"/>
    <property type="match status" value="1"/>
</dbReference>
<proteinExistence type="inferred from homology"/>
<evidence type="ECO:0000256" key="6">
    <source>
        <dbReference type="PROSITE-ProRule" id="PRU00134"/>
    </source>
</evidence>
<keyword evidence="10" id="KW-1185">Reference proteome</keyword>
<dbReference type="Gene3D" id="6.10.140.2220">
    <property type="match status" value="1"/>
</dbReference>